<reference evidence="3" key="1">
    <citation type="submission" date="2015-11" db="EMBL/GenBank/DDBJ databases">
        <authorList>
            <person name="Dugat-Bony E."/>
        </authorList>
    </citation>
    <scope>NUCLEOTIDE SEQUENCE [LARGE SCALE GENOMIC DNA]</scope>
    <source>
        <strain evidence="3">Mu292</strain>
    </source>
</reference>
<accession>A0A0X2NJ16</accession>
<evidence type="ECO:0000313" key="4">
    <source>
        <dbReference type="Proteomes" id="UP000319986"/>
    </source>
</evidence>
<proteinExistence type="predicted"/>
<evidence type="ECO:0000313" key="1">
    <source>
        <dbReference type="EMBL" id="CUU65466.1"/>
    </source>
</evidence>
<reference evidence="2 4" key="3">
    <citation type="submission" date="2019-06" db="EMBL/GenBank/DDBJ databases">
        <title>Whole genome shotgun sequence of Corynebacterium variabile NBRC 15286.</title>
        <authorList>
            <person name="Hosoyama A."/>
            <person name="Uohara A."/>
            <person name="Ohji S."/>
            <person name="Ichikawa N."/>
        </authorList>
    </citation>
    <scope>NUCLEOTIDE SEQUENCE [LARGE SCALE GENOMIC DNA]</scope>
    <source>
        <strain evidence="2 4">NBRC 15286</strain>
    </source>
</reference>
<dbReference type="Proteomes" id="UP000182498">
    <property type="component" value="Unassembled WGS sequence"/>
</dbReference>
<evidence type="ECO:0000313" key="3">
    <source>
        <dbReference type="Proteomes" id="UP000182498"/>
    </source>
</evidence>
<dbReference type="EMBL" id="FAUH01000004">
    <property type="protein sequence ID" value="CUU65466.1"/>
    <property type="molecule type" value="Genomic_DNA"/>
</dbReference>
<name>A0A0X2NJ16_9CORY</name>
<gene>
    <name evidence="2" type="ORF">CVA01_14920</name>
    <name evidence="1" type="ORF">CVAR292_00785</name>
</gene>
<dbReference type="Proteomes" id="UP000319986">
    <property type="component" value="Unassembled WGS sequence"/>
</dbReference>
<protein>
    <submittedName>
        <fullName evidence="1">Uncharacterized protein</fullName>
    </submittedName>
</protein>
<dbReference type="OMA" id="GHVSMIN"/>
<dbReference type="OrthoDB" id="4420183at2"/>
<sequence>MIPELRSVGLDFARWQDALEAAYGSGALRVTGEIRDGQVLQYDDPSGARLVILAVPPYGSFASFSGGSQTSAHLTMVNDIIGLVDVVADSPLLQIGAQEAPVLSTLTATVAQGAMLADEDELRYQPVELTALAAQVGVYRTRDEAARAGILSVGQVESTGAQSLNSGSVTPHAGARITVEVTAAERRTTALTGQPFWACTVSAPFDFTVVVPADPDSTEADTPAPGTILSGDVQFTLTAVDPASCGGGCGDDGCGCGGSCG</sequence>
<keyword evidence="3" id="KW-1185">Reference proteome</keyword>
<dbReference type="EMBL" id="BJNT01000011">
    <property type="protein sequence ID" value="GEC86178.1"/>
    <property type="molecule type" value="Genomic_DNA"/>
</dbReference>
<dbReference type="RefSeq" id="WP_014010124.1">
    <property type="nucleotide sequence ID" value="NZ_BJNT01000011.1"/>
</dbReference>
<dbReference type="GeneID" id="82887631"/>
<evidence type="ECO:0000313" key="2">
    <source>
        <dbReference type="EMBL" id="GEC86178.1"/>
    </source>
</evidence>
<reference evidence="1" key="2">
    <citation type="submission" date="2015-11" db="EMBL/GenBank/DDBJ databases">
        <authorList>
            <person name="Zhang Y."/>
            <person name="Guo Z."/>
        </authorList>
    </citation>
    <scope>NUCLEOTIDE SEQUENCE [LARGE SCALE GENOMIC DNA]</scope>
    <source>
        <strain evidence="1">Mu292</strain>
    </source>
</reference>
<organism evidence="1 3">
    <name type="scientific">Corynebacterium variabile</name>
    <dbReference type="NCBI Taxonomy" id="1727"/>
    <lineage>
        <taxon>Bacteria</taxon>
        <taxon>Bacillati</taxon>
        <taxon>Actinomycetota</taxon>
        <taxon>Actinomycetes</taxon>
        <taxon>Mycobacteriales</taxon>
        <taxon>Corynebacteriaceae</taxon>
        <taxon>Corynebacterium</taxon>
    </lineage>
</organism>
<dbReference type="AlphaFoldDB" id="A0A0X2NJ16"/>